<dbReference type="HOGENOM" id="CLU_2899972_0_0_9"/>
<organism evidence="2 3">
    <name type="scientific">Paenibacillus sabinae T27</name>
    <dbReference type="NCBI Taxonomy" id="1268072"/>
    <lineage>
        <taxon>Bacteria</taxon>
        <taxon>Bacillati</taxon>
        <taxon>Bacillota</taxon>
        <taxon>Bacilli</taxon>
        <taxon>Bacillales</taxon>
        <taxon>Paenibacillaceae</taxon>
        <taxon>Paenibacillus</taxon>
    </lineage>
</organism>
<evidence type="ECO:0000313" key="3">
    <source>
        <dbReference type="Proteomes" id="UP000019772"/>
    </source>
</evidence>
<protein>
    <submittedName>
        <fullName evidence="2">Uncharacterized protein</fullName>
    </submittedName>
</protein>
<proteinExistence type="predicted"/>
<keyword evidence="3" id="KW-1185">Reference proteome</keyword>
<dbReference type="KEGG" id="psab:PSAB_02685"/>
<feature type="region of interest" description="Disordered" evidence="1">
    <location>
        <begin position="42"/>
        <end position="62"/>
    </location>
</feature>
<evidence type="ECO:0000313" key="2">
    <source>
        <dbReference type="EMBL" id="AHV95473.1"/>
    </source>
</evidence>
<gene>
    <name evidence="2" type="ORF">PSAB_02685</name>
</gene>
<accession>X4ZST7</accession>
<sequence>MEEHNEMKDNGKRLRPESGRSRYFLAYEGIIKKYGAAGGCKEVREPRRPWPQSVPETGVPRR</sequence>
<evidence type="ECO:0000256" key="1">
    <source>
        <dbReference type="SAM" id="MobiDB-lite"/>
    </source>
</evidence>
<dbReference type="AlphaFoldDB" id="X4ZST7"/>
<dbReference type="EMBL" id="CP004078">
    <property type="protein sequence ID" value="AHV95473.1"/>
    <property type="molecule type" value="Genomic_DNA"/>
</dbReference>
<reference evidence="2 3" key="1">
    <citation type="journal article" date="2014" name="PLoS Genet.">
        <title>Comparative Genomic Analysis of N2-Fixing and Non-N2-Fixing Paenibacillus spp.: Organization, Evolution and Expression of the Nitrogen Fixation Genes.</title>
        <authorList>
            <person name="Xie J.B."/>
            <person name="Du Z."/>
            <person name="Bai L."/>
            <person name="Tian C."/>
            <person name="Zhang Y."/>
            <person name="Xie J.Y."/>
            <person name="Wang T."/>
            <person name="Liu X."/>
            <person name="Chen X."/>
            <person name="Cheng Q."/>
            <person name="Chen S."/>
            <person name="Li J."/>
        </authorList>
    </citation>
    <scope>NUCLEOTIDE SEQUENCE [LARGE SCALE GENOMIC DNA]</scope>
    <source>
        <strain evidence="2 3">T27</strain>
    </source>
</reference>
<name>X4ZST7_9BACL</name>
<dbReference type="Proteomes" id="UP000019772">
    <property type="component" value="Chromosome"/>
</dbReference>